<name>A0A1I8EZ79_WUCBA</name>
<evidence type="ECO:0000313" key="1">
    <source>
        <dbReference type="WBParaSite" id="maker-PairedContig_776-snap-gene-0.17-mRNA-1"/>
    </source>
</evidence>
<reference evidence="1" key="1">
    <citation type="submission" date="2016-11" db="UniProtKB">
        <authorList>
            <consortium name="WormBaseParasite"/>
        </authorList>
    </citation>
    <scope>IDENTIFICATION</scope>
    <source>
        <strain evidence="1">pt0022</strain>
    </source>
</reference>
<dbReference type="WBParaSite" id="maker-PairedContig_776-snap-gene-0.17-mRNA-1">
    <property type="protein sequence ID" value="maker-PairedContig_776-snap-gene-0.17-mRNA-1"/>
    <property type="gene ID" value="maker-PairedContig_776-snap-gene-0.17"/>
</dbReference>
<accession>A0A1I8EZ79</accession>
<organism evidence="1">
    <name type="scientific">Wuchereria bancrofti</name>
    <dbReference type="NCBI Taxonomy" id="6293"/>
    <lineage>
        <taxon>Eukaryota</taxon>
        <taxon>Metazoa</taxon>
        <taxon>Ecdysozoa</taxon>
        <taxon>Nematoda</taxon>
        <taxon>Chromadorea</taxon>
        <taxon>Rhabditida</taxon>
        <taxon>Spirurina</taxon>
        <taxon>Spiruromorpha</taxon>
        <taxon>Filarioidea</taxon>
        <taxon>Onchocercidae</taxon>
        <taxon>Wuchereria</taxon>
    </lineage>
</organism>
<protein>
    <submittedName>
        <fullName evidence="1">Uncharacterized protein</fullName>
    </submittedName>
</protein>
<sequence>MIGLAFGDVQSFFVVTNFSVYWVELRNCPEERMPMSLRYGSGEADEQMEKRPSRKNGLLVAMDCLALHSNRMTRLQDEKYISAVHGRVYYRFVMVGLIDHFLYHWNFRCLQLITHSFPLDIELKTSLARCSDVNAECY</sequence>
<proteinExistence type="predicted"/>
<dbReference type="AlphaFoldDB" id="A0A1I8EZ79"/>